<dbReference type="PANTHER" id="PTHR12841:SF6">
    <property type="entry name" value="PROTEIN UNC-50 HOMOLOG"/>
    <property type="match status" value="1"/>
</dbReference>
<reference evidence="8" key="1">
    <citation type="journal article" date="2013" name="Proc. Natl. Acad. Sci. U.S.A.">
        <title>Genome structure and metabolic features in the red seaweed Chondrus crispus shed light on evolution of the Archaeplastida.</title>
        <authorList>
            <person name="Collen J."/>
            <person name="Porcel B."/>
            <person name="Carre W."/>
            <person name="Ball S.G."/>
            <person name="Chaparro C."/>
            <person name="Tonon T."/>
            <person name="Barbeyron T."/>
            <person name="Michel G."/>
            <person name="Noel B."/>
            <person name="Valentin K."/>
            <person name="Elias M."/>
            <person name="Artiguenave F."/>
            <person name="Arun A."/>
            <person name="Aury J.M."/>
            <person name="Barbosa-Neto J.F."/>
            <person name="Bothwell J.H."/>
            <person name="Bouget F.Y."/>
            <person name="Brillet L."/>
            <person name="Cabello-Hurtado F."/>
            <person name="Capella-Gutierrez S."/>
            <person name="Charrier B."/>
            <person name="Cladiere L."/>
            <person name="Cock J.M."/>
            <person name="Coelho S.M."/>
            <person name="Colleoni C."/>
            <person name="Czjzek M."/>
            <person name="Da Silva C."/>
            <person name="Delage L."/>
            <person name="Denoeud F."/>
            <person name="Deschamps P."/>
            <person name="Dittami S.M."/>
            <person name="Gabaldon T."/>
            <person name="Gachon C.M."/>
            <person name="Groisillier A."/>
            <person name="Herve C."/>
            <person name="Jabbari K."/>
            <person name="Katinka M."/>
            <person name="Kloareg B."/>
            <person name="Kowalczyk N."/>
            <person name="Labadie K."/>
            <person name="Leblanc C."/>
            <person name="Lopez P.J."/>
            <person name="McLachlan D.H."/>
            <person name="Meslet-Cladiere L."/>
            <person name="Moustafa A."/>
            <person name="Nehr Z."/>
            <person name="Nyvall Collen P."/>
            <person name="Panaud O."/>
            <person name="Partensky F."/>
            <person name="Poulain J."/>
            <person name="Rensing S.A."/>
            <person name="Rousvoal S."/>
            <person name="Samson G."/>
            <person name="Symeonidi A."/>
            <person name="Weissenbach J."/>
            <person name="Zambounis A."/>
            <person name="Wincker P."/>
            <person name="Boyen C."/>
        </authorList>
    </citation>
    <scope>NUCLEOTIDE SEQUENCE [LARGE SCALE GENOMIC DNA]</scope>
    <source>
        <strain evidence="8">cv. Stackhouse</strain>
    </source>
</reference>
<dbReference type="InterPro" id="IPR007881">
    <property type="entry name" value="UNC-50"/>
</dbReference>
<evidence type="ECO:0000256" key="3">
    <source>
        <dbReference type="ARBA" id="ARBA00022692"/>
    </source>
</evidence>
<dbReference type="OMA" id="YRNFMYR"/>
<evidence type="ECO:0000256" key="1">
    <source>
        <dbReference type="ARBA" id="ARBA00004141"/>
    </source>
</evidence>
<feature type="transmembrane region" description="Helical" evidence="6">
    <location>
        <begin position="151"/>
        <end position="172"/>
    </location>
</feature>
<comment type="similarity">
    <text evidence="2">Belongs to the unc-50 family.</text>
</comment>
<dbReference type="AlphaFoldDB" id="R7QHY7"/>
<dbReference type="PANTHER" id="PTHR12841">
    <property type="entry name" value="PROTEIN UNC-50 HOMOLOG"/>
    <property type="match status" value="1"/>
</dbReference>
<dbReference type="GeneID" id="17324605"/>
<dbReference type="EMBL" id="HG001812">
    <property type="protein sequence ID" value="CDF37076.1"/>
    <property type="molecule type" value="Genomic_DNA"/>
</dbReference>
<keyword evidence="5 6" id="KW-0472">Membrane</keyword>
<evidence type="ECO:0008006" key="9">
    <source>
        <dbReference type="Google" id="ProtNLM"/>
    </source>
</evidence>
<dbReference type="RefSeq" id="XP_005716895.1">
    <property type="nucleotide sequence ID" value="XM_005716838.1"/>
</dbReference>
<evidence type="ECO:0000313" key="7">
    <source>
        <dbReference type="EMBL" id="CDF37076.1"/>
    </source>
</evidence>
<dbReference type="Proteomes" id="UP000012073">
    <property type="component" value="Unassembled WGS sequence"/>
</dbReference>
<evidence type="ECO:0000313" key="8">
    <source>
        <dbReference type="Proteomes" id="UP000012073"/>
    </source>
</evidence>
<feature type="transmembrane region" description="Helical" evidence="6">
    <location>
        <begin position="108"/>
        <end position="131"/>
    </location>
</feature>
<sequence length="253" mass="28938">MSSISLPLYGAKSGATSLGGSSVQMPEYVRRFFQYPQMDMDYTLWQMLYLCVAPSRVYRTTKYHKQTKNQWARDDPAFIAIMVYFMAISSLGYAIAFHKSVGGFFKAILYAIVVDFGLVGVLAATLGWYLANQYLLIENAGSHTTEQKVEWLYAFDVHCNSFFPFFILLYVFQYFLMMVFMKDGFVCTLLANATYALAFSYYLYVTFLGYDVLPFLQHTTVFLYPIVGVAVAFLATCLLKFNISRFVMSSYFG</sequence>
<protein>
    <recommendedName>
        <fullName evidence="9">UNC-50 family protein</fullName>
    </recommendedName>
</protein>
<dbReference type="KEGG" id="ccp:CHC_T00005255001"/>
<gene>
    <name evidence="7" type="ORF">CHC_T00005255001</name>
</gene>
<keyword evidence="4 6" id="KW-1133">Transmembrane helix</keyword>
<dbReference type="Gramene" id="CDF37076">
    <property type="protein sequence ID" value="CDF37076"/>
    <property type="gene ID" value="CHC_T00005255001"/>
</dbReference>
<dbReference type="Pfam" id="PF05216">
    <property type="entry name" value="UNC-50"/>
    <property type="match status" value="1"/>
</dbReference>
<feature type="transmembrane region" description="Helical" evidence="6">
    <location>
        <begin position="184"/>
        <end position="202"/>
    </location>
</feature>
<dbReference type="GO" id="GO:0000139">
    <property type="term" value="C:Golgi membrane"/>
    <property type="evidence" value="ECO:0007669"/>
    <property type="project" value="TreeGrafter"/>
</dbReference>
<name>R7QHY7_CHOCR</name>
<accession>R7QHY7</accession>
<dbReference type="OrthoDB" id="10027013at2759"/>
<dbReference type="STRING" id="2769.R7QHY7"/>
<organism evidence="7 8">
    <name type="scientific">Chondrus crispus</name>
    <name type="common">Carrageen Irish moss</name>
    <name type="synonym">Polymorpha crispa</name>
    <dbReference type="NCBI Taxonomy" id="2769"/>
    <lineage>
        <taxon>Eukaryota</taxon>
        <taxon>Rhodophyta</taxon>
        <taxon>Florideophyceae</taxon>
        <taxon>Rhodymeniophycidae</taxon>
        <taxon>Gigartinales</taxon>
        <taxon>Gigartinaceae</taxon>
        <taxon>Chondrus</taxon>
    </lineage>
</organism>
<evidence type="ECO:0000256" key="2">
    <source>
        <dbReference type="ARBA" id="ARBA00006293"/>
    </source>
</evidence>
<feature type="transmembrane region" description="Helical" evidence="6">
    <location>
        <begin position="77"/>
        <end position="96"/>
    </location>
</feature>
<comment type="subcellular location">
    <subcellularLocation>
        <location evidence="1">Membrane</location>
        <topology evidence="1">Multi-pass membrane protein</topology>
    </subcellularLocation>
</comment>
<evidence type="ECO:0000256" key="5">
    <source>
        <dbReference type="ARBA" id="ARBA00023136"/>
    </source>
</evidence>
<keyword evidence="3 6" id="KW-0812">Transmembrane</keyword>
<keyword evidence="8" id="KW-1185">Reference proteome</keyword>
<evidence type="ECO:0000256" key="6">
    <source>
        <dbReference type="SAM" id="Phobius"/>
    </source>
</evidence>
<feature type="transmembrane region" description="Helical" evidence="6">
    <location>
        <begin position="222"/>
        <end position="241"/>
    </location>
</feature>
<dbReference type="PhylomeDB" id="R7QHY7"/>
<evidence type="ECO:0000256" key="4">
    <source>
        <dbReference type="ARBA" id="ARBA00022989"/>
    </source>
</evidence>
<proteinExistence type="inferred from homology"/>